<evidence type="ECO:0000256" key="5">
    <source>
        <dbReference type="SAM" id="SignalP"/>
    </source>
</evidence>
<evidence type="ECO:0000256" key="3">
    <source>
        <dbReference type="ARBA" id="ARBA00022737"/>
    </source>
</evidence>
<gene>
    <name evidence="6" type="ORF">HHI36_013640</name>
</gene>
<accession>A0ABD2NIU7</accession>
<evidence type="ECO:0000256" key="2">
    <source>
        <dbReference type="ARBA" id="ARBA00022729"/>
    </source>
</evidence>
<keyword evidence="3" id="KW-0677">Repeat</keyword>
<sequence>MFFKSVLFSVFLCSLNAENICFENVTVHGYSVFNHKFDKVITSSKISKTELPNVAFDAIELKNENVPILYENCISDIESLDELILEKNGIQEIRAGALRNLPAIRIIKLGQNKLKTIVTGVFNNLQVSDVDLSKNEIEVIEDTAFNDMPELLSIKLTDNKLTKWNKNWFLNTPLLNRLSFQHNLIEELPAEAFTNLKGKKKFGRLSLDVNLIFSYNKIKTLHPDTFKDIKDINNLWLDNNLIEEIPENIFTDVSIRQLRISSNKLTCIKEKDSLLKAEMNEIDANPFDCECLEDIKTWAKGKNKTIDTFYASMNCYSNKMDRKMKNLEDMLKKMKEEEKLFQQALKVYKQK</sequence>
<keyword evidence="2 5" id="KW-0732">Signal</keyword>
<dbReference type="SUPFAM" id="SSF52058">
    <property type="entry name" value="L domain-like"/>
    <property type="match status" value="1"/>
</dbReference>
<evidence type="ECO:0000256" key="4">
    <source>
        <dbReference type="SAM" id="Coils"/>
    </source>
</evidence>
<dbReference type="PANTHER" id="PTHR24369">
    <property type="entry name" value="ANTIGEN BSP, PUTATIVE-RELATED"/>
    <property type="match status" value="1"/>
</dbReference>
<dbReference type="InterPro" id="IPR026906">
    <property type="entry name" value="LRR_5"/>
</dbReference>
<feature type="signal peptide" evidence="5">
    <location>
        <begin position="1"/>
        <end position="17"/>
    </location>
</feature>
<proteinExistence type="predicted"/>
<name>A0ABD2NIU7_9CUCU</name>
<reference evidence="6 7" key="1">
    <citation type="journal article" date="2021" name="BMC Biol.">
        <title>Horizontally acquired antibacterial genes associated with adaptive radiation of ladybird beetles.</title>
        <authorList>
            <person name="Li H.S."/>
            <person name="Tang X.F."/>
            <person name="Huang Y.H."/>
            <person name="Xu Z.Y."/>
            <person name="Chen M.L."/>
            <person name="Du X.Y."/>
            <person name="Qiu B.Y."/>
            <person name="Chen P.T."/>
            <person name="Zhang W."/>
            <person name="Slipinski A."/>
            <person name="Escalona H.E."/>
            <person name="Waterhouse R.M."/>
            <person name="Zwick A."/>
            <person name="Pang H."/>
        </authorList>
    </citation>
    <scope>NUCLEOTIDE SEQUENCE [LARGE SCALE GENOMIC DNA]</scope>
    <source>
        <strain evidence="6">SYSU2018</strain>
    </source>
</reference>
<dbReference type="InterPro" id="IPR050541">
    <property type="entry name" value="LRR_TM_domain-containing"/>
</dbReference>
<feature type="coiled-coil region" evidence="4">
    <location>
        <begin position="313"/>
        <end position="351"/>
    </location>
</feature>
<feature type="chain" id="PRO_5044839631" evidence="5">
    <location>
        <begin position="18"/>
        <end position="351"/>
    </location>
</feature>
<dbReference type="InterPro" id="IPR003591">
    <property type="entry name" value="Leu-rich_rpt_typical-subtyp"/>
</dbReference>
<dbReference type="EMBL" id="JABFTP020000103">
    <property type="protein sequence ID" value="KAL3278307.1"/>
    <property type="molecule type" value="Genomic_DNA"/>
</dbReference>
<dbReference type="AlphaFoldDB" id="A0ABD2NIU7"/>
<dbReference type="InterPro" id="IPR001611">
    <property type="entry name" value="Leu-rich_rpt"/>
</dbReference>
<evidence type="ECO:0000256" key="1">
    <source>
        <dbReference type="ARBA" id="ARBA00022614"/>
    </source>
</evidence>
<organism evidence="6 7">
    <name type="scientific">Cryptolaemus montrouzieri</name>
    <dbReference type="NCBI Taxonomy" id="559131"/>
    <lineage>
        <taxon>Eukaryota</taxon>
        <taxon>Metazoa</taxon>
        <taxon>Ecdysozoa</taxon>
        <taxon>Arthropoda</taxon>
        <taxon>Hexapoda</taxon>
        <taxon>Insecta</taxon>
        <taxon>Pterygota</taxon>
        <taxon>Neoptera</taxon>
        <taxon>Endopterygota</taxon>
        <taxon>Coleoptera</taxon>
        <taxon>Polyphaga</taxon>
        <taxon>Cucujiformia</taxon>
        <taxon>Coccinelloidea</taxon>
        <taxon>Coccinellidae</taxon>
        <taxon>Scymninae</taxon>
        <taxon>Scymnini</taxon>
        <taxon>Cryptolaemus</taxon>
    </lineage>
</organism>
<dbReference type="SMART" id="SM00369">
    <property type="entry name" value="LRR_TYP"/>
    <property type="match status" value="6"/>
</dbReference>
<dbReference type="Pfam" id="PF13855">
    <property type="entry name" value="LRR_8"/>
    <property type="match status" value="1"/>
</dbReference>
<keyword evidence="4" id="KW-0175">Coiled coil</keyword>
<dbReference type="Gene3D" id="3.80.10.10">
    <property type="entry name" value="Ribonuclease Inhibitor"/>
    <property type="match status" value="3"/>
</dbReference>
<comment type="caution">
    <text evidence="6">The sequence shown here is derived from an EMBL/GenBank/DDBJ whole genome shotgun (WGS) entry which is preliminary data.</text>
</comment>
<keyword evidence="7" id="KW-1185">Reference proteome</keyword>
<dbReference type="Pfam" id="PF13306">
    <property type="entry name" value="LRR_5"/>
    <property type="match status" value="1"/>
</dbReference>
<evidence type="ECO:0000313" key="6">
    <source>
        <dbReference type="EMBL" id="KAL3278307.1"/>
    </source>
</evidence>
<keyword evidence="1" id="KW-0433">Leucine-rich repeat</keyword>
<dbReference type="PANTHER" id="PTHR24369:SF210">
    <property type="entry name" value="CHAOPTIN-RELATED"/>
    <property type="match status" value="1"/>
</dbReference>
<dbReference type="InterPro" id="IPR032675">
    <property type="entry name" value="LRR_dom_sf"/>
</dbReference>
<evidence type="ECO:0000313" key="7">
    <source>
        <dbReference type="Proteomes" id="UP001516400"/>
    </source>
</evidence>
<dbReference type="Proteomes" id="UP001516400">
    <property type="component" value="Unassembled WGS sequence"/>
</dbReference>
<protein>
    <submittedName>
        <fullName evidence="6">Uncharacterized protein</fullName>
    </submittedName>
</protein>